<reference evidence="2 3" key="1">
    <citation type="journal article" date="2021" name="Commun. Biol.">
        <title>The genome of Shorea leprosula (Dipterocarpaceae) highlights the ecological relevance of drought in aseasonal tropical rainforests.</title>
        <authorList>
            <person name="Ng K.K.S."/>
            <person name="Kobayashi M.J."/>
            <person name="Fawcett J.A."/>
            <person name="Hatakeyama M."/>
            <person name="Paape T."/>
            <person name="Ng C.H."/>
            <person name="Ang C.C."/>
            <person name="Tnah L.H."/>
            <person name="Lee C.T."/>
            <person name="Nishiyama T."/>
            <person name="Sese J."/>
            <person name="O'Brien M.J."/>
            <person name="Copetti D."/>
            <person name="Mohd Noor M.I."/>
            <person name="Ong R.C."/>
            <person name="Putra M."/>
            <person name="Sireger I.Z."/>
            <person name="Indrioko S."/>
            <person name="Kosugi Y."/>
            <person name="Izuno A."/>
            <person name="Isagi Y."/>
            <person name="Lee S.L."/>
            <person name="Shimizu K.K."/>
        </authorList>
    </citation>
    <scope>NUCLEOTIDE SEQUENCE [LARGE SCALE GENOMIC DNA]</scope>
    <source>
        <strain evidence="2">214</strain>
    </source>
</reference>
<dbReference type="AlphaFoldDB" id="A0AAV5KHM1"/>
<feature type="transmembrane region" description="Helical" evidence="1">
    <location>
        <begin position="67"/>
        <end position="91"/>
    </location>
</feature>
<comment type="caution">
    <text evidence="2">The sequence shown here is derived from an EMBL/GenBank/DDBJ whole genome shotgun (WGS) entry which is preliminary data.</text>
</comment>
<evidence type="ECO:0000313" key="2">
    <source>
        <dbReference type="EMBL" id="GKV24099.1"/>
    </source>
</evidence>
<evidence type="ECO:0000256" key="1">
    <source>
        <dbReference type="SAM" id="Phobius"/>
    </source>
</evidence>
<dbReference type="Proteomes" id="UP001054252">
    <property type="component" value="Unassembled WGS sequence"/>
</dbReference>
<organism evidence="2 3">
    <name type="scientific">Rubroshorea leprosula</name>
    <dbReference type="NCBI Taxonomy" id="152421"/>
    <lineage>
        <taxon>Eukaryota</taxon>
        <taxon>Viridiplantae</taxon>
        <taxon>Streptophyta</taxon>
        <taxon>Embryophyta</taxon>
        <taxon>Tracheophyta</taxon>
        <taxon>Spermatophyta</taxon>
        <taxon>Magnoliopsida</taxon>
        <taxon>eudicotyledons</taxon>
        <taxon>Gunneridae</taxon>
        <taxon>Pentapetalae</taxon>
        <taxon>rosids</taxon>
        <taxon>malvids</taxon>
        <taxon>Malvales</taxon>
        <taxon>Dipterocarpaceae</taxon>
        <taxon>Rubroshorea</taxon>
    </lineage>
</organism>
<dbReference type="EMBL" id="BPVZ01000064">
    <property type="protein sequence ID" value="GKV24099.1"/>
    <property type="molecule type" value="Genomic_DNA"/>
</dbReference>
<protein>
    <submittedName>
        <fullName evidence="2">Uncharacterized protein</fullName>
    </submittedName>
</protein>
<keyword evidence="3" id="KW-1185">Reference proteome</keyword>
<sequence>MKSYSDMDDMKTRARAMKRREAVPALSLRMTGSLVTMALLLWIIRCGFRLAAEPWRFTDYAVRSYHIGVTTMFFGLLFLIVGLTILADLFLNISEQLQEPQGTPQAGKETRTISKAIARACVTVIAMFMLSWAIYTVCWLATESKGDSKHHLLTVSMGVTTITFGFIYFIIGLAIVLELALALLGHLQTREKKNRLSEQL</sequence>
<feature type="transmembrane region" description="Helical" evidence="1">
    <location>
        <begin position="117"/>
        <end position="142"/>
    </location>
</feature>
<feature type="transmembrane region" description="Helical" evidence="1">
    <location>
        <begin position="162"/>
        <end position="185"/>
    </location>
</feature>
<name>A0AAV5KHM1_9ROSI</name>
<keyword evidence="1" id="KW-0812">Transmembrane</keyword>
<proteinExistence type="predicted"/>
<evidence type="ECO:0000313" key="3">
    <source>
        <dbReference type="Proteomes" id="UP001054252"/>
    </source>
</evidence>
<keyword evidence="1" id="KW-0472">Membrane</keyword>
<gene>
    <name evidence="2" type="ORF">SLEP1_g33753</name>
</gene>
<keyword evidence="1" id="KW-1133">Transmembrane helix</keyword>
<accession>A0AAV5KHM1</accession>